<dbReference type="AlphaFoldDB" id="A0A811UH44"/>
<protein>
    <submittedName>
        <fullName evidence="1">(Mediterranean fruit fly) hypothetical protein</fullName>
    </submittedName>
</protein>
<dbReference type="Proteomes" id="UP000606786">
    <property type="component" value="Unassembled WGS sequence"/>
</dbReference>
<gene>
    <name evidence="1" type="ORF">CCAP1982_LOCUS6770</name>
</gene>
<evidence type="ECO:0000313" key="2">
    <source>
        <dbReference type="Proteomes" id="UP000606786"/>
    </source>
</evidence>
<proteinExistence type="predicted"/>
<dbReference type="EMBL" id="CAJHJT010000012">
    <property type="protein sequence ID" value="CAD6998154.1"/>
    <property type="molecule type" value="Genomic_DNA"/>
</dbReference>
<comment type="caution">
    <text evidence="1">The sequence shown here is derived from an EMBL/GenBank/DDBJ whole genome shotgun (WGS) entry which is preliminary data.</text>
</comment>
<reference evidence="1" key="1">
    <citation type="submission" date="2020-11" db="EMBL/GenBank/DDBJ databases">
        <authorList>
            <person name="Whitehead M."/>
        </authorList>
    </citation>
    <scope>NUCLEOTIDE SEQUENCE</scope>
    <source>
        <strain evidence="1">EGII</strain>
    </source>
</reference>
<organism evidence="1 2">
    <name type="scientific">Ceratitis capitata</name>
    <name type="common">Mediterranean fruit fly</name>
    <name type="synonym">Tephritis capitata</name>
    <dbReference type="NCBI Taxonomy" id="7213"/>
    <lineage>
        <taxon>Eukaryota</taxon>
        <taxon>Metazoa</taxon>
        <taxon>Ecdysozoa</taxon>
        <taxon>Arthropoda</taxon>
        <taxon>Hexapoda</taxon>
        <taxon>Insecta</taxon>
        <taxon>Pterygota</taxon>
        <taxon>Neoptera</taxon>
        <taxon>Endopterygota</taxon>
        <taxon>Diptera</taxon>
        <taxon>Brachycera</taxon>
        <taxon>Muscomorpha</taxon>
        <taxon>Tephritoidea</taxon>
        <taxon>Tephritidae</taxon>
        <taxon>Ceratitis</taxon>
        <taxon>Ceratitis</taxon>
    </lineage>
</organism>
<sequence>MSHTLVEIPQAQWTELRDLYEDKGNKLVLTIRCSMEIGVAMALIGDILFRKWFPKESFETDGTAWYHIDREKALQVTAEPPAGYTLRRLETEIRRASEQRLATSRTWLSIIRGTHDLIQR</sequence>
<name>A0A811UH44_CERCA</name>
<evidence type="ECO:0000313" key="1">
    <source>
        <dbReference type="EMBL" id="CAD6998154.1"/>
    </source>
</evidence>
<keyword evidence="2" id="KW-1185">Reference proteome</keyword>
<accession>A0A811UH44</accession>